<comment type="subcellular location">
    <subcellularLocation>
        <location evidence="1">Membrane</location>
        <topology evidence="1">Multi-pass membrane protein</topology>
    </subcellularLocation>
</comment>
<dbReference type="PANTHER" id="PTHR21716">
    <property type="entry name" value="TRANSMEMBRANE PROTEIN"/>
    <property type="match status" value="1"/>
</dbReference>
<feature type="transmembrane region" description="Helical" evidence="6">
    <location>
        <begin position="67"/>
        <end position="92"/>
    </location>
</feature>
<evidence type="ECO:0000313" key="8">
    <source>
        <dbReference type="Proteomes" id="UP000076925"/>
    </source>
</evidence>
<dbReference type="PANTHER" id="PTHR21716:SF66">
    <property type="entry name" value="TRANSPORT PROTEIN SLL0063-RELATED"/>
    <property type="match status" value="1"/>
</dbReference>
<evidence type="ECO:0008006" key="9">
    <source>
        <dbReference type="Google" id="ProtNLM"/>
    </source>
</evidence>
<dbReference type="GO" id="GO:0016020">
    <property type="term" value="C:membrane"/>
    <property type="evidence" value="ECO:0007669"/>
    <property type="project" value="UniProtKB-SubCell"/>
</dbReference>
<gene>
    <name evidence="7" type="ORF">WA1_10710</name>
</gene>
<dbReference type="AlphaFoldDB" id="A0A139XFP7"/>
<feature type="transmembrane region" description="Helical" evidence="6">
    <location>
        <begin position="305"/>
        <end position="326"/>
    </location>
</feature>
<evidence type="ECO:0000256" key="4">
    <source>
        <dbReference type="ARBA" id="ARBA00022989"/>
    </source>
</evidence>
<dbReference type="Pfam" id="PF01594">
    <property type="entry name" value="AI-2E_transport"/>
    <property type="match status" value="1"/>
</dbReference>
<dbReference type="GO" id="GO:0055085">
    <property type="term" value="P:transmembrane transport"/>
    <property type="evidence" value="ECO:0007669"/>
    <property type="project" value="TreeGrafter"/>
</dbReference>
<keyword evidence="8" id="KW-1185">Reference proteome</keyword>
<feature type="transmembrane region" description="Helical" evidence="6">
    <location>
        <begin position="237"/>
        <end position="262"/>
    </location>
</feature>
<keyword evidence="4 6" id="KW-1133">Transmembrane helix</keyword>
<dbReference type="STRING" id="128403.WA1_10710"/>
<dbReference type="OrthoDB" id="505911at2"/>
<reference evidence="7 8" key="1">
    <citation type="journal article" date="2013" name="Genome Biol. Evol.">
        <title>Genomes of Stigonematalean cyanobacteria (subsection V) and the evolution of oxygenic photosynthesis from prokaryotes to plastids.</title>
        <authorList>
            <person name="Dagan T."/>
            <person name="Roettger M."/>
            <person name="Stucken K."/>
            <person name="Landan G."/>
            <person name="Koch R."/>
            <person name="Major P."/>
            <person name="Gould S.B."/>
            <person name="Goremykin V.V."/>
            <person name="Rippka R."/>
            <person name="Tandeau de Marsac N."/>
            <person name="Gugger M."/>
            <person name="Lockhart P.J."/>
            <person name="Allen J.F."/>
            <person name="Brune I."/>
            <person name="Maus I."/>
            <person name="Puhler A."/>
            <person name="Martin W.F."/>
        </authorList>
    </citation>
    <scope>NUCLEOTIDE SEQUENCE [LARGE SCALE GENOMIC DNA]</scope>
    <source>
        <strain evidence="7 8">PCC 7110</strain>
    </source>
</reference>
<feature type="transmembrane region" description="Helical" evidence="6">
    <location>
        <begin position="162"/>
        <end position="179"/>
    </location>
</feature>
<feature type="transmembrane region" description="Helical" evidence="6">
    <location>
        <begin position="36"/>
        <end position="55"/>
    </location>
</feature>
<protein>
    <recommendedName>
        <fullName evidence="9">Permease</fullName>
    </recommendedName>
</protein>
<accession>A0A139XFP7</accession>
<comment type="similarity">
    <text evidence="2">Belongs to the autoinducer-2 exporter (AI-2E) (TC 2.A.86) family.</text>
</comment>
<sequence>MTGTKKLPRWLNIGIAFPVIFVNGWLILLLCQYLQPIVSIVFTASLIAFLLNYPIVFLEERGVKRSLAIGLVLLISLLLFSIIGLVLGPLVFEQLVEFGNRVPAWIEAGKQELQALDEQTLFQQLPIDISGIAGQLTGQLTGAMQSFTKQIINVTLDTINSALNLVLTLVLTIFLVLYGKSLWEGLLSWLPPDWYKQIQLSLKQSFQNYFAGQAIIATILSAIMVLAFLALQVPFGLLFGLGIGVASLIPFGGVVSIALISVLVAFQDVWLGLKVLIVAVVLGQINENVVAPRLIGGITGLNPAWVFISLLLGAKFAGVLGLLMAVPTASFIKKTANSLRGTVTSDQ</sequence>
<evidence type="ECO:0000256" key="3">
    <source>
        <dbReference type="ARBA" id="ARBA00022692"/>
    </source>
</evidence>
<evidence type="ECO:0000313" key="7">
    <source>
        <dbReference type="EMBL" id="KYC43525.1"/>
    </source>
</evidence>
<feature type="transmembrane region" description="Helical" evidence="6">
    <location>
        <begin position="209"/>
        <end position="231"/>
    </location>
</feature>
<keyword evidence="5 6" id="KW-0472">Membrane</keyword>
<evidence type="ECO:0000256" key="2">
    <source>
        <dbReference type="ARBA" id="ARBA00009773"/>
    </source>
</evidence>
<keyword evidence="3 6" id="KW-0812">Transmembrane</keyword>
<dbReference type="InterPro" id="IPR002549">
    <property type="entry name" value="AI-2E-like"/>
</dbReference>
<comment type="caution">
    <text evidence="7">The sequence shown here is derived from an EMBL/GenBank/DDBJ whole genome shotgun (WGS) entry which is preliminary data.</text>
</comment>
<evidence type="ECO:0000256" key="5">
    <source>
        <dbReference type="ARBA" id="ARBA00023136"/>
    </source>
</evidence>
<dbReference type="Proteomes" id="UP000076925">
    <property type="component" value="Unassembled WGS sequence"/>
</dbReference>
<evidence type="ECO:0000256" key="6">
    <source>
        <dbReference type="SAM" id="Phobius"/>
    </source>
</evidence>
<organism evidence="7 8">
    <name type="scientific">Scytonema hofmannii PCC 7110</name>
    <dbReference type="NCBI Taxonomy" id="128403"/>
    <lineage>
        <taxon>Bacteria</taxon>
        <taxon>Bacillati</taxon>
        <taxon>Cyanobacteriota</taxon>
        <taxon>Cyanophyceae</taxon>
        <taxon>Nostocales</taxon>
        <taxon>Scytonemataceae</taxon>
        <taxon>Scytonema</taxon>
    </lineage>
</organism>
<feature type="transmembrane region" description="Helical" evidence="6">
    <location>
        <begin position="12"/>
        <end position="30"/>
    </location>
</feature>
<name>A0A139XFP7_9CYAN</name>
<proteinExistence type="inferred from homology"/>
<evidence type="ECO:0000256" key="1">
    <source>
        <dbReference type="ARBA" id="ARBA00004141"/>
    </source>
</evidence>
<dbReference type="EMBL" id="ANNX02000013">
    <property type="protein sequence ID" value="KYC43525.1"/>
    <property type="molecule type" value="Genomic_DNA"/>
</dbReference>
<dbReference type="RefSeq" id="WP_017744005.1">
    <property type="nucleotide sequence ID" value="NZ_KQ976354.1"/>
</dbReference>